<comment type="caution">
    <text evidence="2">The sequence shown here is derived from an EMBL/GenBank/DDBJ whole genome shotgun (WGS) entry which is preliminary data.</text>
</comment>
<feature type="compositionally biased region" description="Basic and acidic residues" evidence="1">
    <location>
        <begin position="36"/>
        <end position="46"/>
    </location>
</feature>
<name>A0ABS8S8C3_DATST</name>
<sequence length="55" mass="6042">DDLRLTGVAQVVASGLKHQPLTYATSYVSKLSTCESQRESSLRGDEENGESEWVL</sequence>
<evidence type="ECO:0000256" key="1">
    <source>
        <dbReference type="SAM" id="MobiDB-lite"/>
    </source>
</evidence>
<evidence type="ECO:0000313" key="3">
    <source>
        <dbReference type="Proteomes" id="UP000823775"/>
    </source>
</evidence>
<gene>
    <name evidence="2" type="ORF">HAX54_026950</name>
</gene>
<proteinExistence type="predicted"/>
<keyword evidence="3" id="KW-1185">Reference proteome</keyword>
<protein>
    <submittedName>
        <fullName evidence="2">Uncharacterized protein</fullName>
    </submittedName>
</protein>
<dbReference type="EMBL" id="JACEIK010000327">
    <property type="protein sequence ID" value="MCD7455073.1"/>
    <property type="molecule type" value="Genomic_DNA"/>
</dbReference>
<feature type="region of interest" description="Disordered" evidence="1">
    <location>
        <begin position="35"/>
        <end position="55"/>
    </location>
</feature>
<accession>A0ABS8S8C3</accession>
<reference evidence="2 3" key="1">
    <citation type="journal article" date="2021" name="BMC Genomics">
        <title>Datura genome reveals duplications of psychoactive alkaloid biosynthetic genes and high mutation rate following tissue culture.</title>
        <authorList>
            <person name="Rajewski A."/>
            <person name="Carter-House D."/>
            <person name="Stajich J."/>
            <person name="Litt A."/>
        </authorList>
    </citation>
    <scope>NUCLEOTIDE SEQUENCE [LARGE SCALE GENOMIC DNA]</scope>
    <source>
        <strain evidence="2">AR-01</strain>
    </source>
</reference>
<dbReference type="Proteomes" id="UP000823775">
    <property type="component" value="Unassembled WGS sequence"/>
</dbReference>
<organism evidence="2 3">
    <name type="scientific">Datura stramonium</name>
    <name type="common">Jimsonweed</name>
    <name type="synonym">Common thornapple</name>
    <dbReference type="NCBI Taxonomy" id="4076"/>
    <lineage>
        <taxon>Eukaryota</taxon>
        <taxon>Viridiplantae</taxon>
        <taxon>Streptophyta</taxon>
        <taxon>Embryophyta</taxon>
        <taxon>Tracheophyta</taxon>
        <taxon>Spermatophyta</taxon>
        <taxon>Magnoliopsida</taxon>
        <taxon>eudicotyledons</taxon>
        <taxon>Gunneridae</taxon>
        <taxon>Pentapetalae</taxon>
        <taxon>asterids</taxon>
        <taxon>lamiids</taxon>
        <taxon>Solanales</taxon>
        <taxon>Solanaceae</taxon>
        <taxon>Solanoideae</taxon>
        <taxon>Datureae</taxon>
        <taxon>Datura</taxon>
    </lineage>
</organism>
<evidence type="ECO:0000313" key="2">
    <source>
        <dbReference type="EMBL" id="MCD7455073.1"/>
    </source>
</evidence>
<feature type="non-terminal residue" evidence="2">
    <location>
        <position position="1"/>
    </location>
</feature>